<dbReference type="PANTHER" id="PTHR43065:SF42">
    <property type="entry name" value="TWO-COMPONENT SENSOR PPRA"/>
    <property type="match status" value="1"/>
</dbReference>
<protein>
    <recommendedName>
        <fullName evidence="2">histidine kinase</fullName>
        <ecNumber evidence="2">2.7.13.3</ecNumber>
    </recommendedName>
</protein>
<dbReference type="SMART" id="SM00091">
    <property type="entry name" value="PAS"/>
    <property type="match status" value="1"/>
</dbReference>
<dbReference type="Gene3D" id="1.10.287.130">
    <property type="match status" value="1"/>
</dbReference>
<dbReference type="SUPFAM" id="SSF55874">
    <property type="entry name" value="ATPase domain of HSP90 chaperone/DNA topoisomerase II/histidine kinase"/>
    <property type="match status" value="1"/>
</dbReference>
<dbReference type="SUPFAM" id="SSF47384">
    <property type="entry name" value="Homodimeric domain of signal transducing histidine kinase"/>
    <property type="match status" value="1"/>
</dbReference>
<dbReference type="RefSeq" id="WP_008063509.1">
    <property type="nucleotide sequence ID" value="NZ_AFHG01000057.1"/>
</dbReference>
<keyword evidence="7" id="KW-1185">Reference proteome</keyword>
<dbReference type="InterPro" id="IPR004358">
    <property type="entry name" value="Sig_transdc_His_kin-like_C"/>
</dbReference>
<evidence type="ECO:0000256" key="3">
    <source>
        <dbReference type="ARBA" id="ARBA00022553"/>
    </source>
</evidence>
<dbReference type="Pfam" id="PF08448">
    <property type="entry name" value="PAS_4"/>
    <property type="match status" value="1"/>
</dbReference>
<dbReference type="PROSITE" id="PS50109">
    <property type="entry name" value="HIS_KIN"/>
    <property type="match status" value="1"/>
</dbReference>
<dbReference type="InterPro" id="IPR036890">
    <property type="entry name" value="HATPase_C_sf"/>
</dbReference>
<dbReference type="SMART" id="SM00387">
    <property type="entry name" value="HATPase_c"/>
    <property type="match status" value="1"/>
</dbReference>
<keyword evidence="6" id="KW-0418">Kinase</keyword>
<reference evidence="6 7" key="1">
    <citation type="journal article" date="2011" name="J. Bacteriol.">
        <title>Genome sequence of Methyloversatilis universalis FAM5T, a methylotrophic representative of the order Rhodocyclales.</title>
        <authorList>
            <person name="Kittichotirat W."/>
            <person name="Good N.M."/>
            <person name="Hall R."/>
            <person name="Bringel F."/>
            <person name="Lajus A."/>
            <person name="Medigue C."/>
            <person name="Smalley N.E."/>
            <person name="Beck D."/>
            <person name="Bumgarner R."/>
            <person name="Vuilleumier S."/>
            <person name="Kalyuzhnaya M.G."/>
        </authorList>
    </citation>
    <scope>NUCLEOTIDE SEQUENCE [LARGE SCALE GENOMIC DNA]</scope>
    <source>
        <strain evidence="7">ATCC BAA-1314 / JCM 13912 / FAM5</strain>
    </source>
</reference>
<dbReference type="EMBL" id="AFHG01000057">
    <property type="protein sequence ID" value="EGK70336.1"/>
    <property type="molecule type" value="Genomic_DNA"/>
</dbReference>
<name>F5RGE4_METUF</name>
<dbReference type="CDD" id="cd00130">
    <property type="entry name" value="PAS"/>
    <property type="match status" value="1"/>
</dbReference>
<comment type="caution">
    <text evidence="6">The sequence shown here is derived from an EMBL/GenBank/DDBJ whole genome shotgun (WGS) entry which is preliminary data.</text>
</comment>
<feature type="domain" description="PAC" evidence="5">
    <location>
        <begin position="136"/>
        <end position="188"/>
    </location>
</feature>
<gene>
    <name evidence="6" type="ORF">METUNv1_03241</name>
</gene>
<proteinExistence type="predicted"/>
<dbReference type="STRING" id="1000565.METUNv1_03241"/>
<dbReference type="InterPro" id="IPR000700">
    <property type="entry name" value="PAS-assoc_C"/>
</dbReference>
<dbReference type="InterPro" id="IPR005467">
    <property type="entry name" value="His_kinase_dom"/>
</dbReference>
<dbReference type="Gene3D" id="3.30.565.10">
    <property type="entry name" value="Histidine kinase-like ATPase, C-terminal domain"/>
    <property type="match status" value="1"/>
</dbReference>
<comment type="catalytic activity">
    <reaction evidence="1">
        <text>ATP + protein L-histidine = ADP + protein N-phospho-L-histidine.</text>
        <dbReference type="EC" id="2.7.13.3"/>
    </reaction>
</comment>
<dbReference type="PROSITE" id="PS50113">
    <property type="entry name" value="PAC"/>
    <property type="match status" value="1"/>
</dbReference>
<evidence type="ECO:0000313" key="6">
    <source>
        <dbReference type="EMBL" id="EGK70336.1"/>
    </source>
</evidence>
<organism evidence="6 7">
    <name type="scientific">Methyloversatilis universalis (strain ATCC BAA-1314 / DSM 25237 / JCM 13912 / CCUG 52030 / FAM5)</name>
    <dbReference type="NCBI Taxonomy" id="1000565"/>
    <lineage>
        <taxon>Bacteria</taxon>
        <taxon>Pseudomonadati</taxon>
        <taxon>Pseudomonadota</taxon>
        <taxon>Betaproteobacteria</taxon>
        <taxon>Nitrosomonadales</taxon>
        <taxon>Sterolibacteriaceae</taxon>
        <taxon>Methyloversatilis</taxon>
    </lineage>
</organism>
<dbReference type="NCBIfam" id="TIGR00229">
    <property type="entry name" value="sensory_box"/>
    <property type="match status" value="1"/>
</dbReference>
<sequence length="457" mass="49798">MPHTPDSPKASADTEHLLARAHIEGVDEATWLDVIQRMDEVYSQLVSDEIALEQKNVELEESQQFIFSVMSAMSDVLLVCNERGEIEETNAALCELVGRSDDLLHGTPVYALLADNDSAARLRGILGDANPSRRGAAAELNLLDAEGRPVPVDANLTPRFARNGRRAGTVFVGRPTAELKRAYHELREAHEALKLAQQQLLHSEKMASLGRLVAGVAHELNNPISFVLGNVHALKKYSERMGRYIDAVHEGASDEELADMRVKLRIEHLLKDLPSLIEGTVEGAQRTADIVNGLKRFSAVDSGTREPVDLNTVIRRAIHWIRKGSTADIELDWTPGEPCIVQGSAGQLQQVVMNLLQNACDAAGSDGQTVRLDLACESRGDTVRMTLRDSGPGIPDEYLSRIFEPFFTTKPVGKGTGLGLSISYGIVEQHGGTLTARNHPQGGAEFALELPRTDSTS</sequence>
<dbReference type="InterPro" id="IPR036097">
    <property type="entry name" value="HisK_dim/P_sf"/>
</dbReference>
<dbReference type="InterPro" id="IPR035965">
    <property type="entry name" value="PAS-like_dom_sf"/>
</dbReference>
<keyword evidence="6" id="KW-0808">Transferase</keyword>
<dbReference type="Pfam" id="PF02518">
    <property type="entry name" value="HATPase_c"/>
    <property type="match status" value="1"/>
</dbReference>
<dbReference type="InterPro" id="IPR000014">
    <property type="entry name" value="PAS"/>
</dbReference>
<dbReference type="SUPFAM" id="SSF55785">
    <property type="entry name" value="PYP-like sensor domain (PAS domain)"/>
    <property type="match status" value="1"/>
</dbReference>
<dbReference type="PANTHER" id="PTHR43065">
    <property type="entry name" value="SENSOR HISTIDINE KINASE"/>
    <property type="match status" value="1"/>
</dbReference>
<evidence type="ECO:0000256" key="1">
    <source>
        <dbReference type="ARBA" id="ARBA00000085"/>
    </source>
</evidence>
<dbReference type="EC" id="2.7.13.3" evidence="2"/>
<evidence type="ECO:0000256" key="2">
    <source>
        <dbReference type="ARBA" id="ARBA00012438"/>
    </source>
</evidence>
<dbReference type="InterPro" id="IPR003661">
    <property type="entry name" value="HisK_dim/P_dom"/>
</dbReference>
<dbReference type="OrthoDB" id="1931120at2"/>
<dbReference type="InterPro" id="IPR013656">
    <property type="entry name" value="PAS_4"/>
</dbReference>
<keyword evidence="3" id="KW-0597">Phosphoprotein</keyword>
<dbReference type="SMART" id="SM00388">
    <property type="entry name" value="HisKA"/>
    <property type="match status" value="1"/>
</dbReference>
<accession>F5RGE4</accession>
<evidence type="ECO:0000313" key="7">
    <source>
        <dbReference type="Proteomes" id="UP000005019"/>
    </source>
</evidence>
<dbReference type="AlphaFoldDB" id="F5RGE4"/>
<dbReference type="eggNOG" id="COG4191">
    <property type="taxonomic scope" value="Bacteria"/>
</dbReference>
<dbReference type="Pfam" id="PF00512">
    <property type="entry name" value="HisKA"/>
    <property type="match status" value="1"/>
</dbReference>
<dbReference type="InterPro" id="IPR003594">
    <property type="entry name" value="HATPase_dom"/>
</dbReference>
<dbReference type="Gene3D" id="3.30.450.20">
    <property type="entry name" value="PAS domain"/>
    <property type="match status" value="1"/>
</dbReference>
<dbReference type="Proteomes" id="UP000005019">
    <property type="component" value="Unassembled WGS sequence"/>
</dbReference>
<feature type="domain" description="Histidine kinase" evidence="4">
    <location>
        <begin position="215"/>
        <end position="454"/>
    </location>
</feature>
<dbReference type="GO" id="GO:0000155">
    <property type="term" value="F:phosphorelay sensor kinase activity"/>
    <property type="evidence" value="ECO:0007669"/>
    <property type="project" value="InterPro"/>
</dbReference>
<dbReference type="CDD" id="cd00082">
    <property type="entry name" value="HisKA"/>
    <property type="match status" value="1"/>
</dbReference>
<dbReference type="PRINTS" id="PR00344">
    <property type="entry name" value="BCTRLSENSOR"/>
</dbReference>
<evidence type="ECO:0000259" key="5">
    <source>
        <dbReference type="PROSITE" id="PS50113"/>
    </source>
</evidence>
<evidence type="ECO:0000259" key="4">
    <source>
        <dbReference type="PROSITE" id="PS50109"/>
    </source>
</evidence>